<comment type="caution">
    <text evidence="3">The sequence shown here is derived from an EMBL/GenBank/DDBJ whole genome shotgun (WGS) entry which is preliminary data.</text>
</comment>
<evidence type="ECO:0000313" key="4">
    <source>
        <dbReference type="Proteomes" id="UP000800093"/>
    </source>
</evidence>
<proteinExistence type="predicted"/>
<gene>
    <name evidence="3" type="ORF">CC78DRAFT_92859</name>
</gene>
<dbReference type="EMBL" id="ML986593">
    <property type="protein sequence ID" value="KAF2267205.1"/>
    <property type="molecule type" value="Genomic_DNA"/>
</dbReference>
<protein>
    <submittedName>
        <fullName evidence="3">Uncharacterized protein</fullName>
    </submittedName>
</protein>
<name>A0A9P4KIH0_9PLEO</name>
<feature type="region of interest" description="Disordered" evidence="1">
    <location>
        <begin position="306"/>
        <end position="327"/>
    </location>
</feature>
<feature type="region of interest" description="Disordered" evidence="1">
    <location>
        <begin position="505"/>
        <end position="544"/>
    </location>
</feature>
<feature type="region of interest" description="Disordered" evidence="1">
    <location>
        <begin position="109"/>
        <end position="137"/>
    </location>
</feature>
<dbReference type="OrthoDB" id="10607767at2759"/>
<dbReference type="Proteomes" id="UP000800093">
    <property type="component" value="Unassembled WGS sequence"/>
</dbReference>
<accession>A0A9P4KIH0</accession>
<reference evidence="4" key="1">
    <citation type="journal article" date="2020" name="Stud. Mycol.">
        <title>101 Dothideomycetes genomes: A test case for predicting lifestyles and emergence of pathogens.</title>
        <authorList>
            <person name="Haridas S."/>
            <person name="Albert R."/>
            <person name="Binder M."/>
            <person name="Bloem J."/>
            <person name="LaButti K."/>
            <person name="Salamov A."/>
            <person name="Andreopoulos B."/>
            <person name="Baker S."/>
            <person name="Barry K."/>
            <person name="Bills G."/>
            <person name="Bluhm B."/>
            <person name="Cannon C."/>
            <person name="Castanera R."/>
            <person name="Culley D."/>
            <person name="Daum C."/>
            <person name="Ezra D."/>
            <person name="Gonzalez J."/>
            <person name="Henrissat B."/>
            <person name="Kuo A."/>
            <person name="Liang C."/>
            <person name="Lipzen A."/>
            <person name="Lutzoni F."/>
            <person name="Magnuson J."/>
            <person name="Mondo S."/>
            <person name="Nolan M."/>
            <person name="Ohm R."/>
            <person name="Pangilinan J."/>
            <person name="Park H.-J."/>
            <person name="Ramirez L."/>
            <person name="Alfaro M."/>
            <person name="Sun H."/>
            <person name="Tritt A."/>
            <person name="Yoshinaga Y."/>
            <person name="Zwiers L.-H."/>
            <person name="Turgeon B."/>
            <person name="Goodwin S."/>
            <person name="Spatafora J."/>
            <person name="Crous P."/>
            <person name="Grigoriev I."/>
        </authorList>
    </citation>
    <scope>NUCLEOTIDE SEQUENCE [LARGE SCALE GENOMIC DNA]</scope>
    <source>
        <strain evidence="4">CBS 304.66</strain>
    </source>
</reference>
<organism evidence="3 4">
    <name type="scientific">Lojkania enalia</name>
    <dbReference type="NCBI Taxonomy" id="147567"/>
    <lineage>
        <taxon>Eukaryota</taxon>
        <taxon>Fungi</taxon>
        <taxon>Dikarya</taxon>
        <taxon>Ascomycota</taxon>
        <taxon>Pezizomycotina</taxon>
        <taxon>Dothideomycetes</taxon>
        <taxon>Pleosporomycetidae</taxon>
        <taxon>Pleosporales</taxon>
        <taxon>Pleosporales incertae sedis</taxon>
        <taxon>Lojkania</taxon>
    </lineage>
</organism>
<evidence type="ECO:0000313" key="3">
    <source>
        <dbReference type="EMBL" id="KAF2267205.1"/>
    </source>
</evidence>
<feature type="compositionally biased region" description="Acidic residues" evidence="1">
    <location>
        <begin position="517"/>
        <end position="535"/>
    </location>
</feature>
<evidence type="ECO:0000256" key="1">
    <source>
        <dbReference type="SAM" id="MobiDB-lite"/>
    </source>
</evidence>
<keyword evidence="4" id="KW-1185">Reference proteome</keyword>
<keyword evidence="2" id="KW-0812">Transmembrane</keyword>
<keyword evidence="2" id="KW-0472">Membrane</keyword>
<keyword evidence="2" id="KW-1133">Transmembrane helix</keyword>
<sequence>MPQRQNRSSNAHERAATGQLNASYNSIFFLHILCLIYPLSTVKASCLWGCSFNVRVSYFSSSFLSFTPLLVRFLISDWPRRDMAQSQWPWPADPGTWSVPPMVGSHEQISVAGATPPNPHADNARPPRNDSNPFCDAAVPQHQIPLHEQLSSQDNGSDQRLTQQIISLLPFADSTAKHSILLQLLDGAAPNNGNASSQSIGRAHAYGSTAANIAYDVDTGFGLEGPAEDIPMISPLERIPSRFQHEQVEKEVVHTMDLLQSSSNPSSRETFPSRNVSHSDLYYQVASLRHYSDLPQIPPSLLPSYAPYGNQLQQPTGPNPIAPPLNQRHMVPFGGGQVMSSQASNSREKCSYQGCESTFGGKSERKRHERSDCKRNPDPINYTCLLHMCTSECSYPCDNKLHVGPIQVMRDDKIVPHLKKHHGWHEITLQQVPKSWLWPVMWSRPGPGWTCKLCSQHLGTWPEDQDTIDRHVAICKNGNSARASRYPTMPSYIGPEETLSKLTKRLSMEDKKPMVGADEDEGQEMQQTDAEDDFGTDDRNPHLW</sequence>
<feature type="transmembrane region" description="Helical" evidence="2">
    <location>
        <begin position="21"/>
        <end position="40"/>
    </location>
</feature>
<dbReference type="AlphaFoldDB" id="A0A9P4KIH0"/>
<evidence type="ECO:0000256" key="2">
    <source>
        <dbReference type="SAM" id="Phobius"/>
    </source>
</evidence>